<protein>
    <submittedName>
        <fullName evidence="1">Uncharacterized protein</fullName>
    </submittedName>
</protein>
<reference evidence="2" key="1">
    <citation type="submission" date="2015-05" db="EMBL/GenBank/DDBJ databases">
        <authorList>
            <person name="Fogelqvist Johan"/>
        </authorList>
    </citation>
    <scope>NUCLEOTIDE SEQUENCE [LARGE SCALE GENOMIC DNA]</scope>
</reference>
<organism evidence="1 2">
    <name type="scientific">Verticillium longisporum</name>
    <name type="common">Verticillium dahliae var. longisporum</name>
    <dbReference type="NCBI Taxonomy" id="100787"/>
    <lineage>
        <taxon>Eukaryota</taxon>
        <taxon>Fungi</taxon>
        <taxon>Dikarya</taxon>
        <taxon>Ascomycota</taxon>
        <taxon>Pezizomycotina</taxon>
        <taxon>Sordariomycetes</taxon>
        <taxon>Hypocreomycetidae</taxon>
        <taxon>Glomerellales</taxon>
        <taxon>Plectosphaerellaceae</taxon>
        <taxon>Verticillium</taxon>
    </lineage>
</organism>
<feature type="non-terminal residue" evidence="1">
    <location>
        <position position="1"/>
    </location>
</feature>
<sequence length="8" mass="1011">FRRPSVHL</sequence>
<proteinExistence type="predicted"/>
<evidence type="ECO:0000313" key="1">
    <source>
        <dbReference type="EMBL" id="CRK46133.1"/>
    </source>
</evidence>
<dbReference type="EMBL" id="CVQI01035302">
    <property type="protein sequence ID" value="CRK46133.1"/>
    <property type="molecule type" value="Genomic_DNA"/>
</dbReference>
<dbReference type="Proteomes" id="UP000045706">
    <property type="component" value="Unassembled WGS sequence"/>
</dbReference>
<gene>
    <name evidence="1" type="ORF">BN1723_019904</name>
</gene>
<name>A0A0G4NI79_VERLO</name>
<accession>A0A0G4NI79</accession>
<evidence type="ECO:0000313" key="2">
    <source>
        <dbReference type="Proteomes" id="UP000045706"/>
    </source>
</evidence>